<keyword evidence="2" id="KW-1185">Reference proteome</keyword>
<accession>A0A1Z4LWK2</accession>
<gene>
    <name evidence="1" type="ORF">NIES267_51380</name>
</gene>
<dbReference type="AlphaFoldDB" id="A0A1Z4LWK2"/>
<dbReference type="Pfam" id="PF14559">
    <property type="entry name" value="TPR_19"/>
    <property type="match status" value="1"/>
</dbReference>
<reference evidence="1 2" key="1">
    <citation type="submission" date="2017-06" db="EMBL/GenBank/DDBJ databases">
        <title>Genome sequencing of cyanobaciteial culture collection at National Institute for Environmental Studies (NIES).</title>
        <authorList>
            <person name="Hirose Y."/>
            <person name="Shimura Y."/>
            <person name="Fujisawa T."/>
            <person name="Nakamura Y."/>
            <person name="Kawachi M."/>
        </authorList>
    </citation>
    <scope>NUCLEOTIDE SEQUENCE [LARGE SCALE GENOMIC DNA]</scope>
    <source>
        <strain evidence="1 2">NIES-267</strain>
    </source>
</reference>
<dbReference type="InterPro" id="IPR011990">
    <property type="entry name" value="TPR-like_helical_dom_sf"/>
</dbReference>
<evidence type="ECO:0000313" key="1">
    <source>
        <dbReference type="EMBL" id="BAY85637.1"/>
    </source>
</evidence>
<dbReference type="SUPFAM" id="SSF48452">
    <property type="entry name" value="TPR-like"/>
    <property type="match status" value="1"/>
</dbReference>
<proteinExistence type="predicted"/>
<organism evidence="1 2">
    <name type="scientific">Calothrix parasitica NIES-267</name>
    <dbReference type="NCBI Taxonomy" id="1973488"/>
    <lineage>
        <taxon>Bacteria</taxon>
        <taxon>Bacillati</taxon>
        <taxon>Cyanobacteriota</taxon>
        <taxon>Cyanophyceae</taxon>
        <taxon>Nostocales</taxon>
        <taxon>Calotrichaceae</taxon>
        <taxon>Calothrix</taxon>
    </lineage>
</organism>
<dbReference type="Proteomes" id="UP000218418">
    <property type="component" value="Chromosome"/>
</dbReference>
<name>A0A1Z4LWK2_9CYAN</name>
<sequence length="356" mass="41201">MMIDQVASAFENKDYRTAANLIKKLLKESPDDPQVQLYLGKLHEVSGKYEKAEKVYLQLLKEFTNNKIISSARQGLQRLKDIEKKQQQDKIAQAKSNPENQESAVLILEPISNELKKSAAQKLARIIGVDAYTARLSLPSRGWRLYRSGANGELKFYGEQLLNSDIPCFWMTLAKVNNIEVFQVRYFKDFGTKVTAVCENQDKQLGSLEFKWSEVTAQVQGLLPIFEEVVDLNVRGKLHRKTQTQDYFHFCDLHLPKRNCILRIYDNGYNFNKGVAISPQNSHNTIRINWNNLLNHLKTKLPQVKIWSDFAPFAETMLDQTEVLNQIQSHVHIFRRDKTAWDNAFQLYSCLVFLKE</sequence>
<protein>
    <submittedName>
        <fullName evidence="1">Uncharacterized protein</fullName>
    </submittedName>
</protein>
<dbReference type="EMBL" id="AP018227">
    <property type="protein sequence ID" value="BAY85637.1"/>
    <property type="molecule type" value="Genomic_DNA"/>
</dbReference>
<dbReference type="Gene3D" id="1.25.40.10">
    <property type="entry name" value="Tetratricopeptide repeat domain"/>
    <property type="match status" value="1"/>
</dbReference>
<evidence type="ECO:0000313" key="2">
    <source>
        <dbReference type="Proteomes" id="UP000218418"/>
    </source>
</evidence>